<sequence length="70" mass="8488">MPYEKWKQLWRIGSTGERIGQAFVNQFLPGDSLLIRKIYYLEDYWEADTLISQWLMDHCYYPNMPEVNKP</sequence>
<name>A0AAX4G827_9CAUD</name>
<dbReference type="EMBL" id="OR575930">
    <property type="protein sequence ID" value="WOZ57511.1"/>
    <property type="molecule type" value="Genomic_DNA"/>
</dbReference>
<keyword evidence="2" id="KW-1185">Reference proteome</keyword>
<protein>
    <submittedName>
        <fullName evidence="1">Uncharacterized protein</fullName>
    </submittedName>
</protein>
<evidence type="ECO:0000313" key="1">
    <source>
        <dbReference type="EMBL" id="WOZ57511.1"/>
    </source>
</evidence>
<reference evidence="2" key="1">
    <citation type="submission" date="2024-05" db="EMBL/GenBank/DDBJ databases">
        <authorList>
            <person name="Tikunov A.Y."/>
            <person name="Morozova V.V."/>
            <person name="Kozlova Y.N."/>
            <person name="Tikunova N.V."/>
            <person name="Babkin I.V."/>
        </authorList>
    </citation>
    <scope>NUCLEOTIDE SEQUENCE [LARGE SCALE GENOMIC DNA]</scope>
</reference>
<dbReference type="Proteomes" id="UP001305174">
    <property type="component" value="Segment"/>
</dbReference>
<accession>A0AAX4G827</accession>
<organism evidence="1 2">
    <name type="scientific">Pseudomonas phage vB_PseuGesM_254</name>
    <dbReference type="NCBI Taxonomy" id="3092638"/>
    <lineage>
        <taxon>Viruses</taxon>
        <taxon>Duplodnaviria</taxon>
        <taxon>Heunggongvirae</taxon>
        <taxon>Uroviricota</taxon>
        <taxon>Caudoviricetes</taxon>
        <taxon>Vandenendeviridae</taxon>
        <taxon>Chemalvirus</taxon>
        <taxon>Chemalvirus PseuGes254</taxon>
    </lineage>
</organism>
<proteinExistence type="predicted"/>
<evidence type="ECO:0000313" key="2">
    <source>
        <dbReference type="Proteomes" id="UP001305174"/>
    </source>
</evidence>